<dbReference type="AlphaFoldDB" id="A0A392QSC7"/>
<protein>
    <submittedName>
        <fullName evidence="1">Uncharacterized protein</fullName>
    </submittedName>
</protein>
<accession>A0A392QSC7</accession>
<evidence type="ECO:0000313" key="1">
    <source>
        <dbReference type="EMBL" id="MCI27301.1"/>
    </source>
</evidence>
<reference evidence="1 2" key="1">
    <citation type="journal article" date="2018" name="Front. Plant Sci.">
        <title>Red Clover (Trifolium pratense) and Zigzag Clover (T. medium) - A Picture of Genomic Similarities and Differences.</title>
        <authorList>
            <person name="Dluhosova J."/>
            <person name="Istvanek J."/>
            <person name="Nedelnik J."/>
            <person name="Repkova J."/>
        </authorList>
    </citation>
    <scope>NUCLEOTIDE SEQUENCE [LARGE SCALE GENOMIC DNA]</scope>
    <source>
        <strain evidence="2">cv. 10/8</strain>
        <tissue evidence="1">Leaf</tissue>
    </source>
</reference>
<sequence>RPFGAGHKEAPRQFHFESALQLEIPIAVCFKSL</sequence>
<evidence type="ECO:0000313" key="2">
    <source>
        <dbReference type="Proteomes" id="UP000265520"/>
    </source>
</evidence>
<organism evidence="1 2">
    <name type="scientific">Trifolium medium</name>
    <dbReference type="NCBI Taxonomy" id="97028"/>
    <lineage>
        <taxon>Eukaryota</taxon>
        <taxon>Viridiplantae</taxon>
        <taxon>Streptophyta</taxon>
        <taxon>Embryophyta</taxon>
        <taxon>Tracheophyta</taxon>
        <taxon>Spermatophyta</taxon>
        <taxon>Magnoliopsida</taxon>
        <taxon>eudicotyledons</taxon>
        <taxon>Gunneridae</taxon>
        <taxon>Pentapetalae</taxon>
        <taxon>rosids</taxon>
        <taxon>fabids</taxon>
        <taxon>Fabales</taxon>
        <taxon>Fabaceae</taxon>
        <taxon>Papilionoideae</taxon>
        <taxon>50 kb inversion clade</taxon>
        <taxon>NPAAA clade</taxon>
        <taxon>Hologalegina</taxon>
        <taxon>IRL clade</taxon>
        <taxon>Trifolieae</taxon>
        <taxon>Trifolium</taxon>
    </lineage>
</organism>
<keyword evidence="2" id="KW-1185">Reference proteome</keyword>
<feature type="non-terminal residue" evidence="1">
    <location>
        <position position="1"/>
    </location>
</feature>
<proteinExistence type="predicted"/>
<dbReference type="EMBL" id="LXQA010158531">
    <property type="protein sequence ID" value="MCI27301.1"/>
    <property type="molecule type" value="Genomic_DNA"/>
</dbReference>
<comment type="caution">
    <text evidence="1">The sequence shown here is derived from an EMBL/GenBank/DDBJ whole genome shotgun (WGS) entry which is preliminary data.</text>
</comment>
<dbReference type="Proteomes" id="UP000265520">
    <property type="component" value="Unassembled WGS sequence"/>
</dbReference>
<name>A0A392QSC7_9FABA</name>